<dbReference type="PROSITE" id="PS00687">
    <property type="entry name" value="ALDEHYDE_DEHYDR_GLU"/>
    <property type="match status" value="1"/>
</dbReference>
<name>A0A1S9RLZ4_PENBI</name>
<evidence type="ECO:0000256" key="3">
    <source>
        <dbReference type="ARBA" id="ARBA00023002"/>
    </source>
</evidence>
<evidence type="ECO:0000259" key="8">
    <source>
        <dbReference type="Pfam" id="PF00171"/>
    </source>
</evidence>
<comment type="similarity">
    <text evidence="2 7">Belongs to the aldehyde dehydrogenase family.</text>
</comment>
<evidence type="ECO:0000256" key="5">
    <source>
        <dbReference type="ARBA" id="ARBA00049194"/>
    </source>
</evidence>
<comment type="pathway">
    <text evidence="1">Mycotoxin biosynthesis.</text>
</comment>
<reference evidence="10" key="1">
    <citation type="submission" date="2015-09" db="EMBL/GenBank/DDBJ databases">
        <authorList>
            <person name="Fill T.P."/>
            <person name="Baretta J.F."/>
            <person name="de Almeida L.G."/>
            <person name="Rocha M."/>
            <person name="de Souza D.H."/>
            <person name="Malavazi I."/>
            <person name="Cerdeira L.T."/>
            <person name="Hong H."/>
            <person name="Samborskyy M."/>
            <person name="de Vasconcelos A.T."/>
            <person name="Leadlay P."/>
            <person name="Rodrigues-Filho E."/>
        </authorList>
    </citation>
    <scope>NUCLEOTIDE SEQUENCE [LARGE SCALE GENOMIC DNA]</scope>
    <source>
        <strain evidence="10">LaBioMMi 136</strain>
    </source>
</reference>
<dbReference type="Pfam" id="PF00171">
    <property type="entry name" value="Aldedh"/>
    <property type="match status" value="1"/>
</dbReference>
<comment type="catalytic activity">
    <reaction evidence="5">
        <text>an aldehyde + NAD(+) + H2O = a carboxylate + NADH + 2 H(+)</text>
        <dbReference type="Rhea" id="RHEA:16185"/>
        <dbReference type="ChEBI" id="CHEBI:15377"/>
        <dbReference type="ChEBI" id="CHEBI:15378"/>
        <dbReference type="ChEBI" id="CHEBI:17478"/>
        <dbReference type="ChEBI" id="CHEBI:29067"/>
        <dbReference type="ChEBI" id="CHEBI:57540"/>
        <dbReference type="ChEBI" id="CHEBI:57945"/>
        <dbReference type="EC" id="1.2.1.3"/>
    </reaction>
</comment>
<evidence type="ECO:0000256" key="7">
    <source>
        <dbReference type="RuleBase" id="RU003345"/>
    </source>
</evidence>
<sequence>MDALANILETRLFINGEYVDSMSNQRLSCYNAIDHSLVTNDVHAATKEDVDIAVAVARAAFTGWSSTLPQTRAKILNKFADLLEEHSEQLSLLEHVCSGQPMLAMKSVFIPAAATRIRYSAGWSDKLSGQSFPAENGFLKFVHREPLGVCAAITAFNAPLMFMAAKVGPCLAVGNVIILKPSEKTPLSTLYLGRLANEAGFPPGVFNIIGGAGATGAFLAEHMEIDRISFTGSLATGKKVAQAASKSNLKRVGLELGGKSPSIIFADADLDNAVHWCTRGIVTASGQMCNASSRVYVHEDIKEEFIQRMKSAFEGIDISQTQAPVIDRIQLARVERYIDQGTKESSLLTGGIRMENSSWIRPTIFVDPSPDATIYKEEIFGPVVVISGFTDEQTVVEKANDSKYGLHSAVFTQDINRAMRLSSKVSSGTVCINCTIMVDVGLPFGGCRQSGWGREGGKIGMEEWTEPKTVFVKTLPLVY</sequence>
<evidence type="ECO:0000256" key="1">
    <source>
        <dbReference type="ARBA" id="ARBA00004685"/>
    </source>
</evidence>
<dbReference type="InterPro" id="IPR029510">
    <property type="entry name" value="Ald_DH_CS_GLU"/>
</dbReference>
<dbReference type="EMBL" id="LJBN01000143">
    <property type="protein sequence ID" value="OOQ86376.1"/>
    <property type="molecule type" value="Genomic_DNA"/>
</dbReference>
<dbReference type="InterPro" id="IPR016160">
    <property type="entry name" value="Ald_DH_CS_CYS"/>
</dbReference>
<dbReference type="FunFam" id="3.40.605.10:FF:000007">
    <property type="entry name" value="NAD/NADP-dependent betaine aldehyde dehydrogenase"/>
    <property type="match status" value="1"/>
</dbReference>
<dbReference type="SUPFAM" id="SSF53720">
    <property type="entry name" value="ALDH-like"/>
    <property type="match status" value="1"/>
</dbReference>
<evidence type="ECO:0000313" key="10">
    <source>
        <dbReference type="Proteomes" id="UP000190744"/>
    </source>
</evidence>
<proteinExistence type="inferred from homology"/>
<dbReference type="Gene3D" id="3.40.605.10">
    <property type="entry name" value="Aldehyde Dehydrogenase, Chain A, domain 1"/>
    <property type="match status" value="1"/>
</dbReference>
<dbReference type="EC" id="1.2.1.3" evidence="4"/>
<feature type="domain" description="Aldehyde dehydrogenase" evidence="8">
    <location>
        <begin position="19"/>
        <end position="470"/>
    </location>
</feature>
<evidence type="ECO:0000256" key="2">
    <source>
        <dbReference type="ARBA" id="ARBA00009986"/>
    </source>
</evidence>
<dbReference type="AlphaFoldDB" id="A0A1S9RLZ4"/>
<dbReference type="PANTHER" id="PTHR11699">
    <property type="entry name" value="ALDEHYDE DEHYDROGENASE-RELATED"/>
    <property type="match status" value="1"/>
</dbReference>
<evidence type="ECO:0000256" key="6">
    <source>
        <dbReference type="PROSITE-ProRule" id="PRU10007"/>
    </source>
</evidence>
<protein>
    <recommendedName>
        <fullName evidence="4">aldehyde dehydrogenase (NAD(+))</fullName>
        <ecNumber evidence="4">1.2.1.3</ecNumber>
    </recommendedName>
</protein>
<accession>A0A1S9RLZ4</accession>
<dbReference type="InterPro" id="IPR016162">
    <property type="entry name" value="Ald_DH_N"/>
</dbReference>
<feature type="active site" evidence="6">
    <location>
        <position position="255"/>
    </location>
</feature>
<dbReference type="InterPro" id="IPR016161">
    <property type="entry name" value="Ald_DH/histidinol_DH"/>
</dbReference>
<dbReference type="InterPro" id="IPR015590">
    <property type="entry name" value="Aldehyde_DH_dom"/>
</dbReference>
<dbReference type="Gene3D" id="3.40.309.10">
    <property type="entry name" value="Aldehyde Dehydrogenase, Chain A, domain 2"/>
    <property type="match status" value="1"/>
</dbReference>
<gene>
    <name evidence="9" type="primary">aldA</name>
    <name evidence="9" type="ORF">PEBR_21666</name>
</gene>
<keyword evidence="3 7" id="KW-0560">Oxidoreductase</keyword>
<comment type="caution">
    <text evidence="9">The sequence shown here is derived from an EMBL/GenBank/DDBJ whole genome shotgun (WGS) entry which is preliminary data.</text>
</comment>
<evidence type="ECO:0000313" key="9">
    <source>
        <dbReference type="EMBL" id="OOQ86376.1"/>
    </source>
</evidence>
<dbReference type="InterPro" id="IPR016163">
    <property type="entry name" value="Ald_DH_C"/>
</dbReference>
<dbReference type="FunFam" id="3.40.309.10:FF:000012">
    <property type="entry name" value="Betaine aldehyde dehydrogenase"/>
    <property type="match status" value="1"/>
</dbReference>
<dbReference type="Proteomes" id="UP000190744">
    <property type="component" value="Unassembled WGS sequence"/>
</dbReference>
<evidence type="ECO:0000256" key="4">
    <source>
        <dbReference type="ARBA" id="ARBA00024226"/>
    </source>
</evidence>
<organism evidence="9 10">
    <name type="scientific">Penicillium brasilianum</name>
    <dbReference type="NCBI Taxonomy" id="104259"/>
    <lineage>
        <taxon>Eukaryota</taxon>
        <taxon>Fungi</taxon>
        <taxon>Dikarya</taxon>
        <taxon>Ascomycota</taxon>
        <taxon>Pezizomycotina</taxon>
        <taxon>Eurotiomycetes</taxon>
        <taxon>Eurotiomycetidae</taxon>
        <taxon>Eurotiales</taxon>
        <taxon>Aspergillaceae</taxon>
        <taxon>Penicillium</taxon>
    </lineage>
</organism>
<dbReference type="GO" id="GO:0004029">
    <property type="term" value="F:aldehyde dehydrogenase (NAD+) activity"/>
    <property type="evidence" value="ECO:0007669"/>
    <property type="project" value="UniProtKB-EC"/>
</dbReference>
<dbReference type="PROSITE" id="PS00070">
    <property type="entry name" value="ALDEHYDE_DEHYDR_CYS"/>
    <property type="match status" value="1"/>
</dbReference>